<dbReference type="AlphaFoldDB" id="A0A0A9GFH6"/>
<proteinExistence type="predicted"/>
<name>A0A0A9GFH6_ARUDO</name>
<dbReference type="EMBL" id="GBRH01174669">
    <property type="protein sequence ID" value="JAE23227.1"/>
    <property type="molecule type" value="Transcribed_RNA"/>
</dbReference>
<organism evidence="1">
    <name type="scientific">Arundo donax</name>
    <name type="common">Giant reed</name>
    <name type="synonym">Donax arundinaceus</name>
    <dbReference type="NCBI Taxonomy" id="35708"/>
    <lineage>
        <taxon>Eukaryota</taxon>
        <taxon>Viridiplantae</taxon>
        <taxon>Streptophyta</taxon>
        <taxon>Embryophyta</taxon>
        <taxon>Tracheophyta</taxon>
        <taxon>Spermatophyta</taxon>
        <taxon>Magnoliopsida</taxon>
        <taxon>Liliopsida</taxon>
        <taxon>Poales</taxon>
        <taxon>Poaceae</taxon>
        <taxon>PACMAD clade</taxon>
        <taxon>Arundinoideae</taxon>
        <taxon>Arundineae</taxon>
        <taxon>Arundo</taxon>
    </lineage>
</organism>
<sequence>MFLSSSPYFEATFFDLLVREILIAIIY</sequence>
<evidence type="ECO:0000313" key="1">
    <source>
        <dbReference type="EMBL" id="JAE23227.1"/>
    </source>
</evidence>
<protein>
    <submittedName>
        <fullName evidence="1">Uncharacterized protein</fullName>
    </submittedName>
</protein>
<accession>A0A0A9GFH6</accession>
<reference evidence="1" key="1">
    <citation type="submission" date="2014-09" db="EMBL/GenBank/DDBJ databases">
        <authorList>
            <person name="Magalhaes I.L.F."/>
            <person name="Oliveira U."/>
            <person name="Santos F.R."/>
            <person name="Vidigal T.H.D.A."/>
            <person name="Brescovit A.D."/>
            <person name="Santos A.J."/>
        </authorList>
    </citation>
    <scope>NUCLEOTIDE SEQUENCE</scope>
    <source>
        <tissue evidence="1">Shoot tissue taken approximately 20 cm above the soil surface</tissue>
    </source>
</reference>
<reference evidence="1" key="2">
    <citation type="journal article" date="2015" name="Data Brief">
        <title>Shoot transcriptome of the giant reed, Arundo donax.</title>
        <authorList>
            <person name="Barrero R.A."/>
            <person name="Guerrero F.D."/>
            <person name="Moolhuijzen P."/>
            <person name="Goolsby J.A."/>
            <person name="Tidwell J."/>
            <person name="Bellgard S.E."/>
            <person name="Bellgard M.I."/>
        </authorList>
    </citation>
    <scope>NUCLEOTIDE SEQUENCE</scope>
    <source>
        <tissue evidence="1">Shoot tissue taken approximately 20 cm above the soil surface</tissue>
    </source>
</reference>